<feature type="compositionally biased region" description="Low complexity" evidence="1">
    <location>
        <begin position="366"/>
        <end position="378"/>
    </location>
</feature>
<feature type="compositionally biased region" description="Low complexity" evidence="1">
    <location>
        <begin position="165"/>
        <end position="184"/>
    </location>
</feature>
<feature type="region of interest" description="Disordered" evidence="1">
    <location>
        <begin position="537"/>
        <end position="558"/>
    </location>
</feature>
<comment type="caution">
    <text evidence="2">The sequence shown here is derived from an EMBL/GenBank/DDBJ whole genome shotgun (WGS) entry which is preliminary data.</text>
</comment>
<dbReference type="Proteomes" id="UP000311382">
    <property type="component" value="Unassembled WGS sequence"/>
</dbReference>
<dbReference type="EMBL" id="SOZI01000015">
    <property type="protein sequence ID" value="TNY23127.1"/>
    <property type="molecule type" value="Genomic_DNA"/>
</dbReference>
<dbReference type="AlphaFoldDB" id="A0A5C5G1Z4"/>
<proteinExistence type="predicted"/>
<feature type="compositionally biased region" description="Polar residues" evidence="1">
    <location>
        <begin position="430"/>
        <end position="440"/>
    </location>
</feature>
<feature type="compositionally biased region" description="Polar residues" evidence="1">
    <location>
        <begin position="277"/>
        <end position="291"/>
    </location>
</feature>
<reference evidence="2 3" key="1">
    <citation type="submission" date="2019-03" db="EMBL/GenBank/DDBJ databases">
        <title>Rhodosporidium diobovatum UCD-FST 08-225 genome sequencing, assembly, and annotation.</title>
        <authorList>
            <person name="Fakankun I.U."/>
            <person name="Fristensky B."/>
            <person name="Levin D.B."/>
        </authorList>
    </citation>
    <scope>NUCLEOTIDE SEQUENCE [LARGE SCALE GENOMIC DNA]</scope>
    <source>
        <strain evidence="2 3">UCD-FST 08-225</strain>
    </source>
</reference>
<keyword evidence="3" id="KW-1185">Reference proteome</keyword>
<organism evidence="2 3">
    <name type="scientific">Rhodotorula diobovata</name>
    <dbReference type="NCBI Taxonomy" id="5288"/>
    <lineage>
        <taxon>Eukaryota</taxon>
        <taxon>Fungi</taxon>
        <taxon>Dikarya</taxon>
        <taxon>Basidiomycota</taxon>
        <taxon>Pucciniomycotina</taxon>
        <taxon>Microbotryomycetes</taxon>
        <taxon>Sporidiobolales</taxon>
        <taxon>Sporidiobolaceae</taxon>
        <taxon>Rhodotorula</taxon>
    </lineage>
</organism>
<feature type="compositionally biased region" description="Polar residues" evidence="1">
    <location>
        <begin position="1"/>
        <end position="25"/>
    </location>
</feature>
<evidence type="ECO:0000313" key="2">
    <source>
        <dbReference type="EMBL" id="TNY23127.1"/>
    </source>
</evidence>
<feature type="region of interest" description="Disordered" evidence="1">
    <location>
        <begin position="211"/>
        <end position="291"/>
    </location>
</feature>
<feature type="compositionally biased region" description="Low complexity" evidence="1">
    <location>
        <begin position="126"/>
        <end position="136"/>
    </location>
</feature>
<sequence>MSVGPQHTPQRENQAQASALDSSPTARPRPPPPLRPLQVYQQKWTAPNRINKQRPRHFPPLTRYSYPTPPPSASPRPGHTRSETWQGPPRPVRGSLPSSRSFGHPSSEPLSSSALETPRILTLEGSSTPNRSSWSPSPQPTRVAGGLGLWRRVLGLKRFKGSKLSAASGVSTASSASTSPTAVPHGWAALHPSSPMTARTAVTTAGLDEAADKLGGNSFPFPDASPLEHQSLSKEHPSLSTPSDGRLRSPLSAPAPRRSPRRARANRLVATPGLSPIPSSSEGSNTPRSVINPSSTALLIAAQASHACATPGPPDSGFVEHRVTGGEAPILVREQPHLTGRHRRVRFGGGAAGSVQGLTSIDEQPSDSPLPSDLSLPPAFNWGPAQSSSGARWIGHVGSSTLEPVSDEGQHAPGDGSPQWPPRGLESHFSDWTPTPSSMDARSMRSVWSLVPSDSGQEPSRGPARSTPSFFDVVPPSPTRRSVRTAQASSPGTGAIEPKPPPRRLSLRLPADVRQQVHEHSQALTAALLRAPGACAGLEDPRRHSTGEVQMLCGGASG</sequence>
<feature type="compositionally biased region" description="Low complexity" evidence="1">
    <location>
        <begin position="105"/>
        <end position="116"/>
    </location>
</feature>
<evidence type="ECO:0000256" key="1">
    <source>
        <dbReference type="SAM" id="MobiDB-lite"/>
    </source>
</evidence>
<feature type="compositionally biased region" description="Polar residues" evidence="1">
    <location>
        <begin position="39"/>
        <end position="50"/>
    </location>
</feature>
<feature type="region of interest" description="Disordered" evidence="1">
    <location>
        <begin position="347"/>
        <end position="504"/>
    </location>
</feature>
<accession>A0A5C5G1Z4</accession>
<name>A0A5C5G1Z4_9BASI</name>
<feature type="region of interest" description="Disordered" evidence="1">
    <location>
        <begin position="1"/>
        <end position="145"/>
    </location>
</feature>
<protein>
    <submittedName>
        <fullName evidence="2">Uncharacterized protein</fullName>
    </submittedName>
</protein>
<feature type="region of interest" description="Disordered" evidence="1">
    <location>
        <begin position="162"/>
        <end position="193"/>
    </location>
</feature>
<gene>
    <name evidence="2" type="ORF">DMC30DRAFT_67859</name>
</gene>
<evidence type="ECO:0000313" key="3">
    <source>
        <dbReference type="Proteomes" id="UP000311382"/>
    </source>
</evidence>